<evidence type="ECO:0000313" key="2">
    <source>
        <dbReference type="Proteomes" id="UP000530660"/>
    </source>
</evidence>
<gene>
    <name evidence="1" type="ORF">F1559_004493</name>
</gene>
<sequence>METAIPCVTGTGEVNQQLTELSIEVAGSQGRDQILVQSPLARSLDEKHPSSLLVDASNVTRARFNANKLGSSTLQRFLETLLPTIDLSTAWPAGSDRTNVSLLSVSGGPESISSIFRQCEHPDRFRSRFSSICHPILELFQLKERSAAATCPKVAIDKRQRRPSAGRIAWDHIWGHLAVITPDDAIHCYYLRTTSRDWQCSVVLRARTVRALCCLDFRPWSSPSWMLAAGCERGIAVWSSDLLYSERQSQTAPSVASTTAPRLPSSAVRFRLLEAPGHQHVACLDWSADGRLLASGSNVDAAVLVWDIGAGVAQTLYRVAFGTERVIWSPSLADPASLFAIARHGSMFRFWSANQFGEWSSREWHRPLLDPYTMDWFSRAATGVGKSERHWLLGVLRDRPVLWCWLLDPNTRLGLRPIATVTLPKQPQKLAWDPSGQRLAIIFKEATKQFDTSSENEATISEPGVNAQVALYVTELEPAIQLTPLGFLRAPTPSAQPMDMQWHPQFPHRSGALLAISWSSQQVTFHPCIF</sequence>
<dbReference type="PANTHER" id="PTHR14494:SF0">
    <property type="entry name" value="ALADIN"/>
    <property type="match status" value="1"/>
</dbReference>
<dbReference type="AlphaFoldDB" id="A0A7J7IJ80"/>
<dbReference type="OrthoDB" id="3633at2759"/>
<dbReference type="EMBL" id="VWRR01000008">
    <property type="protein sequence ID" value="KAF6003135.1"/>
    <property type="molecule type" value="Genomic_DNA"/>
</dbReference>
<evidence type="ECO:0008006" key="3">
    <source>
        <dbReference type="Google" id="ProtNLM"/>
    </source>
</evidence>
<organism evidence="1 2">
    <name type="scientific">Cyanidiococcus yangmingshanensis</name>
    <dbReference type="NCBI Taxonomy" id="2690220"/>
    <lineage>
        <taxon>Eukaryota</taxon>
        <taxon>Rhodophyta</taxon>
        <taxon>Bangiophyceae</taxon>
        <taxon>Cyanidiales</taxon>
        <taxon>Cyanidiaceae</taxon>
        <taxon>Cyanidiococcus</taxon>
    </lineage>
</organism>
<dbReference type="GO" id="GO:0006913">
    <property type="term" value="P:nucleocytoplasmic transport"/>
    <property type="evidence" value="ECO:0007669"/>
    <property type="project" value="TreeGrafter"/>
</dbReference>
<keyword evidence="2" id="KW-1185">Reference proteome</keyword>
<proteinExistence type="predicted"/>
<reference evidence="1 2" key="1">
    <citation type="journal article" date="2020" name="J. Phycol.">
        <title>Comparative genome analysis reveals Cyanidiococcus gen. nov., a new extremophilic red algal genus sister to Cyanidioschyzon (Cyanidioschyzonaceae, Rhodophyta).</title>
        <authorList>
            <person name="Liu S.-L."/>
            <person name="Chiang Y.-R."/>
            <person name="Yoon H.S."/>
            <person name="Fu H.-Y."/>
        </authorList>
    </citation>
    <scope>NUCLEOTIDE SEQUENCE [LARGE SCALE GENOMIC DNA]</scope>
    <source>
        <strain evidence="1 2">THAL066</strain>
    </source>
</reference>
<dbReference type="InterPro" id="IPR015943">
    <property type="entry name" value="WD40/YVTN_repeat-like_dom_sf"/>
</dbReference>
<dbReference type="PANTHER" id="PTHR14494">
    <property type="entry name" value="ALADIN/ADRACALIN/AAAS"/>
    <property type="match status" value="1"/>
</dbReference>
<dbReference type="GO" id="GO:0005643">
    <property type="term" value="C:nuclear pore"/>
    <property type="evidence" value="ECO:0007669"/>
    <property type="project" value="TreeGrafter"/>
</dbReference>
<dbReference type="InterPro" id="IPR045139">
    <property type="entry name" value="Aladin"/>
</dbReference>
<dbReference type="Pfam" id="PF00400">
    <property type="entry name" value="WD40"/>
    <property type="match status" value="1"/>
</dbReference>
<dbReference type="InterPro" id="IPR036322">
    <property type="entry name" value="WD40_repeat_dom_sf"/>
</dbReference>
<evidence type="ECO:0000313" key="1">
    <source>
        <dbReference type="EMBL" id="KAF6003135.1"/>
    </source>
</evidence>
<dbReference type="SUPFAM" id="SSF50978">
    <property type="entry name" value="WD40 repeat-like"/>
    <property type="match status" value="1"/>
</dbReference>
<name>A0A7J7IJ80_9RHOD</name>
<dbReference type="Proteomes" id="UP000530660">
    <property type="component" value="Unassembled WGS sequence"/>
</dbReference>
<protein>
    <recommendedName>
        <fullName evidence="3">Aladin</fullName>
    </recommendedName>
</protein>
<comment type="caution">
    <text evidence="1">The sequence shown here is derived from an EMBL/GenBank/DDBJ whole genome shotgun (WGS) entry which is preliminary data.</text>
</comment>
<accession>A0A7J7IJ80</accession>
<dbReference type="Gene3D" id="2.130.10.10">
    <property type="entry name" value="YVTN repeat-like/Quinoprotein amine dehydrogenase"/>
    <property type="match status" value="1"/>
</dbReference>
<dbReference type="SMART" id="SM00320">
    <property type="entry name" value="WD40"/>
    <property type="match status" value="2"/>
</dbReference>
<dbReference type="InterPro" id="IPR001680">
    <property type="entry name" value="WD40_rpt"/>
</dbReference>